<evidence type="ECO:0000313" key="2">
    <source>
        <dbReference type="EMBL" id="CAD9769241.1"/>
    </source>
</evidence>
<reference evidence="2" key="1">
    <citation type="submission" date="2021-01" db="EMBL/GenBank/DDBJ databases">
        <authorList>
            <person name="Corre E."/>
            <person name="Pelletier E."/>
            <person name="Niang G."/>
            <person name="Scheremetjew M."/>
            <person name="Finn R."/>
            <person name="Kale V."/>
            <person name="Holt S."/>
            <person name="Cochrane G."/>
            <person name="Meng A."/>
            <person name="Brown T."/>
            <person name="Cohen L."/>
        </authorList>
    </citation>
    <scope>NUCLEOTIDE SEQUENCE</scope>
    <source>
        <strain evidence="2">CCMP622</strain>
    </source>
</reference>
<feature type="compositionally biased region" description="Gly residues" evidence="1">
    <location>
        <begin position="100"/>
        <end position="112"/>
    </location>
</feature>
<dbReference type="EMBL" id="HBHP01021234">
    <property type="protein sequence ID" value="CAD9769241.1"/>
    <property type="molecule type" value="Transcribed_RNA"/>
</dbReference>
<dbReference type="Gene3D" id="3.40.30.10">
    <property type="entry name" value="Glutaredoxin"/>
    <property type="match status" value="1"/>
</dbReference>
<feature type="compositionally biased region" description="Basic residues" evidence="1">
    <location>
        <begin position="189"/>
        <end position="201"/>
    </location>
</feature>
<feature type="region of interest" description="Disordered" evidence="1">
    <location>
        <begin position="59"/>
        <end position="134"/>
    </location>
</feature>
<feature type="region of interest" description="Disordered" evidence="1">
    <location>
        <begin position="249"/>
        <end position="270"/>
    </location>
</feature>
<feature type="compositionally biased region" description="Pro residues" evidence="1">
    <location>
        <begin position="67"/>
        <end position="88"/>
    </location>
</feature>
<sequence length="270" mass="28606">MTAPPGMRKPAPSPAPSPATAAAPRPSPAPSLEMRIDVVDGRPYTFAQFRQYYGEQVASQRWAQAPKYPPPATGLPPPTRPISGPSPNPGVYAPPRGPPARGGGTSGGGGIGPQLPPGMGEGTSGGGDDEMPEYMKQRMARRDQFVSQMCSICGKHGFGLRQIEGKYFCPLCAPKPKPRGAVARPPRGPNRRAHPYRRKKRGTEGALDPMDPSAYSTAKRGGWGVGLNQVSSGKAADVTATGALFEQRRLPSPGEVLRKRAEAHKKAARQ</sequence>
<feature type="region of interest" description="Disordered" evidence="1">
    <location>
        <begin position="179"/>
        <end position="220"/>
    </location>
</feature>
<accession>A0A7S2XDC4</accession>
<gene>
    <name evidence="2" type="ORF">LSP00402_LOCUS13223</name>
</gene>
<name>A0A7S2XDC4_9EUKA</name>
<feature type="region of interest" description="Disordered" evidence="1">
    <location>
        <begin position="1"/>
        <end position="35"/>
    </location>
</feature>
<evidence type="ECO:0000256" key="1">
    <source>
        <dbReference type="SAM" id="MobiDB-lite"/>
    </source>
</evidence>
<proteinExistence type="predicted"/>
<organism evidence="2">
    <name type="scientific">Lotharella oceanica</name>
    <dbReference type="NCBI Taxonomy" id="641309"/>
    <lineage>
        <taxon>Eukaryota</taxon>
        <taxon>Sar</taxon>
        <taxon>Rhizaria</taxon>
        <taxon>Cercozoa</taxon>
        <taxon>Chlorarachniophyceae</taxon>
        <taxon>Lotharella</taxon>
    </lineage>
</organism>
<feature type="compositionally biased region" description="Basic residues" evidence="1">
    <location>
        <begin position="261"/>
        <end position="270"/>
    </location>
</feature>
<protein>
    <submittedName>
        <fullName evidence="2">Uncharacterized protein</fullName>
    </submittedName>
</protein>
<dbReference type="AlphaFoldDB" id="A0A7S2XDC4"/>